<reference evidence="4 5" key="1">
    <citation type="submission" date="2024-01" db="EMBL/GenBank/DDBJ databases">
        <title>The genomes of 5 underutilized Papilionoideae crops provide insights into root nodulation and disease resistanc.</title>
        <authorList>
            <person name="Jiang F."/>
        </authorList>
    </citation>
    <scope>NUCLEOTIDE SEQUENCE [LARGE SCALE GENOMIC DNA]</scope>
    <source>
        <strain evidence="4">JINMINGXINNONG_FW02</strain>
        <tissue evidence="4">Leaves</tissue>
    </source>
</reference>
<evidence type="ECO:0000256" key="1">
    <source>
        <dbReference type="SAM" id="MobiDB-lite"/>
    </source>
</evidence>
<evidence type="ECO:0000256" key="2">
    <source>
        <dbReference type="SAM" id="Phobius"/>
    </source>
</evidence>
<keyword evidence="2" id="KW-1133">Transmembrane helix</keyword>
<gene>
    <name evidence="4" type="ORF">VNO80_25105</name>
</gene>
<keyword evidence="2" id="KW-0812">Transmembrane</keyword>
<feature type="compositionally biased region" description="Basic and acidic residues" evidence="1">
    <location>
        <begin position="62"/>
        <end position="71"/>
    </location>
</feature>
<feature type="chain" id="PRO_5043042337" description="Transmembrane protein" evidence="3">
    <location>
        <begin position="22"/>
        <end position="122"/>
    </location>
</feature>
<evidence type="ECO:0000313" key="4">
    <source>
        <dbReference type="EMBL" id="KAK7342162.1"/>
    </source>
</evidence>
<feature type="transmembrane region" description="Helical" evidence="2">
    <location>
        <begin position="90"/>
        <end position="112"/>
    </location>
</feature>
<name>A0AAN9LU02_PHACN</name>
<accession>A0AAN9LU02</accession>
<dbReference type="PANTHER" id="PTHR34558:SF4">
    <property type="entry name" value="TRANSMEMBRANE PROTEIN"/>
    <property type="match status" value="1"/>
</dbReference>
<feature type="region of interest" description="Disordered" evidence="1">
    <location>
        <begin position="40"/>
        <end position="91"/>
    </location>
</feature>
<dbReference type="AlphaFoldDB" id="A0AAN9LU02"/>
<organism evidence="4 5">
    <name type="scientific">Phaseolus coccineus</name>
    <name type="common">Scarlet runner bean</name>
    <name type="synonym">Phaseolus multiflorus</name>
    <dbReference type="NCBI Taxonomy" id="3886"/>
    <lineage>
        <taxon>Eukaryota</taxon>
        <taxon>Viridiplantae</taxon>
        <taxon>Streptophyta</taxon>
        <taxon>Embryophyta</taxon>
        <taxon>Tracheophyta</taxon>
        <taxon>Spermatophyta</taxon>
        <taxon>Magnoliopsida</taxon>
        <taxon>eudicotyledons</taxon>
        <taxon>Gunneridae</taxon>
        <taxon>Pentapetalae</taxon>
        <taxon>rosids</taxon>
        <taxon>fabids</taxon>
        <taxon>Fabales</taxon>
        <taxon>Fabaceae</taxon>
        <taxon>Papilionoideae</taxon>
        <taxon>50 kb inversion clade</taxon>
        <taxon>NPAAA clade</taxon>
        <taxon>indigoferoid/millettioid clade</taxon>
        <taxon>Phaseoleae</taxon>
        <taxon>Phaseolus</taxon>
    </lineage>
</organism>
<dbReference type="EMBL" id="JAYMYR010000009">
    <property type="protein sequence ID" value="KAK7342162.1"/>
    <property type="molecule type" value="Genomic_DNA"/>
</dbReference>
<protein>
    <recommendedName>
        <fullName evidence="6">Transmembrane protein</fullName>
    </recommendedName>
</protein>
<evidence type="ECO:0000313" key="5">
    <source>
        <dbReference type="Proteomes" id="UP001374584"/>
    </source>
</evidence>
<comment type="caution">
    <text evidence="4">The sequence shown here is derived from an EMBL/GenBank/DDBJ whole genome shotgun (WGS) entry which is preliminary data.</text>
</comment>
<keyword evidence="5" id="KW-1185">Reference proteome</keyword>
<evidence type="ECO:0008006" key="6">
    <source>
        <dbReference type="Google" id="ProtNLM"/>
    </source>
</evidence>
<sequence length="122" mass="13337">MNKLGVVVLLLAQILAFHVTAHESHQGQAPLPVLNPFEHKTQTQVQLHDQKTDNKVAVSGATEEKSDESKSAEAPQIRRLGKHHSTDKSVAGGGVIIGGLVTAIFAAVFCYIRVTRRRDTRY</sequence>
<feature type="signal peptide" evidence="3">
    <location>
        <begin position="1"/>
        <end position="21"/>
    </location>
</feature>
<dbReference type="Proteomes" id="UP001374584">
    <property type="component" value="Unassembled WGS sequence"/>
</dbReference>
<keyword evidence="3" id="KW-0732">Signal</keyword>
<dbReference type="PANTHER" id="PTHR34558">
    <property type="entry name" value="EXPRESSED PROTEIN"/>
    <property type="match status" value="1"/>
</dbReference>
<keyword evidence="2" id="KW-0472">Membrane</keyword>
<evidence type="ECO:0000256" key="3">
    <source>
        <dbReference type="SAM" id="SignalP"/>
    </source>
</evidence>
<proteinExistence type="predicted"/>